<dbReference type="KEGG" id="tbg:TbgDal_VII6196"/>
<keyword evidence="1" id="KW-0812">Transmembrane</keyword>
<sequence>MMFFHCLFICLLTFLRFEVPSKRCPNTRFSRRVIHTHRFVREVRRKNKTLRNYFFSPFLFSPCLKFLLFRSVCLLSFQSLLLIFVVLPTFPHPTETQTKK</sequence>
<proteinExistence type="predicted"/>
<evidence type="ECO:0008006" key="5">
    <source>
        <dbReference type="Google" id="ProtNLM"/>
    </source>
</evidence>
<feature type="transmembrane region" description="Helical" evidence="1">
    <location>
        <begin position="67"/>
        <end position="90"/>
    </location>
</feature>
<accession>C9ZTI7</accession>
<dbReference type="EMBL" id="FN554970">
    <property type="protein sequence ID" value="CBH12722.1"/>
    <property type="molecule type" value="Genomic_DNA"/>
</dbReference>
<dbReference type="GeneID" id="23862885"/>
<keyword evidence="1" id="KW-0472">Membrane</keyword>
<evidence type="ECO:0000256" key="2">
    <source>
        <dbReference type="SAM" id="SignalP"/>
    </source>
</evidence>
<evidence type="ECO:0000313" key="4">
    <source>
        <dbReference type="Proteomes" id="UP000002316"/>
    </source>
</evidence>
<dbReference type="AlphaFoldDB" id="C9ZTI7"/>
<reference evidence="4" key="1">
    <citation type="journal article" date="2010" name="PLoS Negl. Trop. Dis.">
        <title>The genome sequence of Trypanosoma brucei gambiense, causative agent of chronic human african trypanosomiasis.</title>
        <authorList>
            <person name="Jackson A.P."/>
            <person name="Sanders M."/>
            <person name="Berry A."/>
            <person name="McQuillan J."/>
            <person name="Aslett M.A."/>
            <person name="Quail M.A."/>
            <person name="Chukualim B."/>
            <person name="Capewell P."/>
            <person name="MacLeod A."/>
            <person name="Melville S.E."/>
            <person name="Gibson W."/>
            <person name="Barry J.D."/>
            <person name="Berriman M."/>
            <person name="Hertz-Fowler C."/>
        </authorList>
    </citation>
    <scope>NUCLEOTIDE SEQUENCE [LARGE SCALE GENOMIC DNA]</scope>
    <source>
        <strain evidence="4">MHOM/CI/86/DAL972</strain>
    </source>
</reference>
<keyword evidence="1" id="KW-1133">Transmembrane helix</keyword>
<name>C9ZTI7_TRYB9</name>
<gene>
    <name evidence="3" type="ORF">TbgDal_VII6196</name>
</gene>
<feature type="chain" id="PRO_5003004743" description="T. brucei spp.-specific protein" evidence="2">
    <location>
        <begin position="18"/>
        <end position="100"/>
    </location>
</feature>
<keyword evidence="2" id="KW-0732">Signal</keyword>
<organism evidence="3 4">
    <name type="scientific">Trypanosoma brucei gambiense (strain MHOM/CI/86/DAL972)</name>
    <dbReference type="NCBI Taxonomy" id="679716"/>
    <lineage>
        <taxon>Eukaryota</taxon>
        <taxon>Discoba</taxon>
        <taxon>Euglenozoa</taxon>
        <taxon>Kinetoplastea</taxon>
        <taxon>Metakinetoplastina</taxon>
        <taxon>Trypanosomatida</taxon>
        <taxon>Trypanosomatidae</taxon>
        <taxon>Trypanosoma</taxon>
    </lineage>
</organism>
<evidence type="ECO:0000313" key="3">
    <source>
        <dbReference type="EMBL" id="CBH12722.1"/>
    </source>
</evidence>
<feature type="signal peptide" evidence="2">
    <location>
        <begin position="1"/>
        <end position="17"/>
    </location>
</feature>
<evidence type="ECO:0000256" key="1">
    <source>
        <dbReference type="SAM" id="Phobius"/>
    </source>
</evidence>
<dbReference type="RefSeq" id="XP_011775002.1">
    <property type="nucleotide sequence ID" value="XM_011776700.1"/>
</dbReference>
<dbReference type="Proteomes" id="UP000002316">
    <property type="component" value="Chromosome 7"/>
</dbReference>
<protein>
    <recommendedName>
        <fullName evidence="5">T. brucei spp.-specific protein</fullName>
    </recommendedName>
</protein>